<proteinExistence type="predicted"/>
<comment type="caution">
    <text evidence="8">The sequence shown here is derived from an EMBL/GenBank/DDBJ whole genome shotgun (WGS) entry which is preliminary data.</text>
</comment>
<evidence type="ECO:0000256" key="3">
    <source>
        <dbReference type="ARBA" id="ARBA00022748"/>
    </source>
</evidence>
<dbReference type="GO" id="GO:0020037">
    <property type="term" value="F:heme binding"/>
    <property type="evidence" value="ECO:0007669"/>
    <property type="project" value="InterPro"/>
</dbReference>
<dbReference type="InterPro" id="IPR045062">
    <property type="entry name" value="Cyt_c_biogenesis_CcsA/CcmC"/>
</dbReference>
<evidence type="ECO:0000313" key="8">
    <source>
        <dbReference type="EMBL" id="KOH46117.1"/>
    </source>
</evidence>
<dbReference type="EMBL" id="LGIA01000045">
    <property type="protein sequence ID" value="KOH46117.1"/>
    <property type="molecule type" value="Genomic_DNA"/>
</dbReference>
<evidence type="ECO:0000256" key="6">
    <source>
        <dbReference type="SAM" id="Phobius"/>
    </source>
</evidence>
<keyword evidence="4 6" id="KW-1133">Transmembrane helix</keyword>
<reference evidence="9" key="1">
    <citation type="submission" date="2015-07" db="EMBL/GenBank/DDBJ databases">
        <title>Genome sequencing of Sunxiuqinia dokdonensis strain SK.</title>
        <authorList>
            <person name="Ahn S."/>
            <person name="Kim B.-C."/>
        </authorList>
    </citation>
    <scope>NUCLEOTIDE SEQUENCE [LARGE SCALE GENOMIC DNA]</scope>
    <source>
        <strain evidence="9">SK</strain>
    </source>
</reference>
<dbReference type="GO" id="GO:0017004">
    <property type="term" value="P:cytochrome complex assembly"/>
    <property type="evidence" value="ECO:0007669"/>
    <property type="project" value="UniProtKB-KW"/>
</dbReference>
<evidence type="ECO:0000313" key="9">
    <source>
        <dbReference type="Proteomes" id="UP000036958"/>
    </source>
</evidence>
<feature type="transmembrane region" description="Helical" evidence="6">
    <location>
        <begin position="72"/>
        <end position="88"/>
    </location>
</feature>
<name>A0A0L8VD60_9BACT</name>
<keyword evidence="5 6" id="KW-0472">Membrane</keyword>
<feature type="domain" description="Cytochrome c assembly protein" evidence="7">
    <location>
        <begin position="73"/>
        <end position="255"/>
    </location>
</feature>
<feature type="transmembrane region" description="Helical" evidence="6">
    <location>
        <begin position="95"/>
        <end position="114"/>
    </location>
</feature>
<gene>
    <name evidence="8" type="ORF">NC99_10810</name>
</gene>
<accession>A0A0L8VD60</accession>
<keyword evidence="3" id="KW-0201">Cytochrome c-type biogenesis</keyword>
<dbReference type="PATRIC" id="fig|1409788.3.peg.1101"/>
<feature type="transmembrane region" description="Helical" evidence="6">
    <location>
        <begin position="173"/>
        <end position="193"/>
    </location>
</feature>
<keyword evidence="2 6" id="KW-0812">Transmembrane</keyword>
<evidence type="ECO:0000256" key="2">
    <source>
        <dbReference type="ARBA" id="ARBA00022692"/>
    </source>
</evidence>
<dbReference type="Proteomes" id="UP000036958">
    <property type="component" value="Unassembled WGS sequence"/>
</dbReference>
<feature type="transmembrane region" description="Helical" evidence="6">
    <location>
        <begin position="235"/>
        <end position="255"/>
    </location>
</feature>
<feature type="transmembrane region" description="Helical" evidence="6">
    <location>
        <begin position="38"/>
        <end position="60"/>
    </location>
</feature>
<keyword evidence="9" id="KW-1185">Reference proteome</keyword>
<evidence type="ECO:0000259" key="7">
    <source>
        <dbReference type="Pfam" id="PF01578"/>
    </source>
</evidence>
<dbReference type="Pfam" id="PF01578">
    <property type="entry name" value="Cytochrom_C_asm"/>
    <property type="match status" value="1"/>
</dbReference>
<dbReference type="RefSeq" id="WP_053180441.1">
    <property type="nucleotide sequence ID" value="NZ_LGIA01000045.1"/>
</dbReference>
<organism evidence="8 9">
    <name type="scientific">Sunxiuqinia dokdonensis</name>
    <dbReference type="NCBI Taxonomy" id="1409788"/>
    <lineage>
        <taxon>Bacteria</taxon>
        <taxon>Pseudomonadati</taxon>
        <taxon>Bacteroidota</taxon>
        <taxon>Bacteroidia</taxon>
        <taxon>Marinilabiliales</taxon>
        <taxon>Prolixibacteraceae</taxon>
        <taxon>Sunxiuqinia</taxon>
    </lineage>
</organism>
<dbReference type="InterPro" id="IPR002541">
    <property type="entry name" value="Cyt_c_assembly"/>
</dbReference>
<evidence type="ECO:0000256" key="1">
    <source>
        <dbReference type="ARBA" id="ARBA00004141"/>
    </source>
</evidence>
<dbReference type="STRING" id="1409788.NC99_10810"/>
<feature type="transmembrane region" description="Helical" evidence="6">
    <location>
        <begin position="6"/>
        <end position="26"/>
    </location>
</feature>
<feature type="transmembrane region" description="Helical" evidence="6">
    <location>
        <begin position="134"/>
        <end position="152"/>
    </location>
</feature>
<dbReference type="AlphaFoldDB" id="A0A0L8VD60"/>
<evidence type="ECO:0000256" key="5">
    <source>
        <dbReference type="ARBA" id="ARBA00023136"/>
    </source>
</evidence>
<evidence type="ECO:0000256" key="4">
    <source>
        <dbReference type="ARBA" id="ARBA00022989"/>
    </source>
</evidence>
<dbReference type="PANTHER" id="PTHR30071">
    <property type="entry name" value="HEME EXPORTER PROTEIN C"/>
    <property type="match status" value="1"/>
</dbReference>
<dbReference type="GO" id="GO:0005886">
    <property type="term" value="C:plasma membrane"/>
    <property type="evidence" value="ECO:0007669"/>
    <property type="project" value="TreeGrafter"/>
</dbReference>
<sequence length="267" mass="30826">MGWINFELFAAVSLICWLVSGGFLMLKTSNSTFKTLAPTVLALSGFISLMLFIVLLWVKIDRPPMRTLGETRLWYAALLALIGIVSFIRWKYKWLLAYSLFMGGLFLVINLLHPETYDKSLMPALQSVWFVPHVIVYLFAYALLAASSLVAVKAIYQDQQGKNWQHLPELADNFVYLGFSFLTMGLLFGALWAKEAWGHYWTWDPKETWAFISWTAYLIYIHYRYKHLKKHKPAMWILIVAFGLLLICWFGVNYLPTAQNSVHTYSG</sequence>
<protein>
    <submittedName>
        <fullName evidence="8">Cytochrome C assembly protein</fullName>
    </submittedName>
</protein>
<dbReference type="PANTHER" id="PTHR30071:SF1">
    <property type="entry name" value="CYTOCHROME B_B6 PROTEIN-RELATED"/>
    <property type="match status" value="1"/>
</dbReference>
<comment type="subcellular location">
    <subcellularLocation>
        <location evidence="1">Membrane</location>
        <topology evidence="1">Multi-pass membrane protein</topology>
    </subcellularLocation>
</comment>
<feature type="transmembrane region" description="Helical" evidence="6">
    <location>
        <begin position="208"/>
        <end position="223"/>
    </location>
</feature>